<dbReference type="NCBIfam" id="TIGR01640">
    <property type="entry name" value="F_box_assoc_1"/>
    <property type="match status" value="1"/>
</dbReference>
<dbReference type="PANTHER" id="PTHR31672">
    <property type="entry name" value="BNACNNG10540D PROTEIN"/>
    <property type="match status" value="1"/>
</dbReference>
<reference evidence="4" key="1">
    <citation type="submission" date="2024-06" db="EMBL/GenBank/DDBJ databases">
        <authorList>
            <person name="Ryan C."/>
        </authorList>
    </citation>
    <scope>NUCLEOTIDE SEQUENCE [LARGE SCALE GENOMIC DNA]</scope>
</reference>
<dbReference type="Pfam" id="PF08268">
    <property type="entry name" value="FBA_3"/>
    <property type="match status" value="1"/>
</dbReference>
<keyword evidence="4" id="KW-1185">Reference proteome</keyword>
<sequence length="502" mass="55016">MAEKAAGEDTIVEEREEAPPPRGPAPSSKRKRAAADGVAPGASMCDDVVTNIFARLPARTAVACTALSKHHRGLIRSPEFTSLHRRLGAPLPSPHIAYLATAPIRRRPEQKKPVNVFHAFHVAGIGGGGAPMRSLAGWRYLGMSYINTCNGVVLLANKKKFSCPCRCVLWNPAVADGVTEVTVPDPWKTSDYQILGLGYGRRSETYKLLLCHKGRYTHSSRSKYSLAICSVGDVEDKEPTILSTELSAEVDKQVGQESLYADGTIYLLEIERKAILAFNVDDETVTSISLPTHNRPCFPKLMELSGRPCLAVEDDDDRSDAALWLLSPDHQWVRRCLIAKQRYEETIYLSSLKGVWDFGDMLLLHSEGFGDGTGSLFVYNIATGKMLKKTLHRDLAPDSSEYTICWGYKPTLVSPGSIIGNMQNQAGVDQSRRELPADMVKALQLVAERDGKKGHKATLDTVCFMNILVCIMQRLPDGDVQGLLEMLTGDPGGPACGIFRFG</sequence>
<dbReference type="InterPro" id="IPR050796">
    <property type="entry name" value="SCF_F-box_component"/>
</dbReference>
<organism evidence="3 4">
    <name type="scientific">Urochloa decumbens</name>
    <dbReference type="NCBI Taxonomy" id="240449"/>
    <lineage>
        <taxon>Eukaryota</taxon>
        <taxon>Viridiplantae</taxon>
        <taxon>Streptophyta</taxon>
        <taxon>Embryophyta</taxon>
        <taxon>Tracheophyta</taxon>
        <taxon>Spermatophyta</taxon>
        <taxon>Magnoliopsida</taxon>
        <taxon>Liliopsida</taxon>
        <taxon>Poales</taxon>
        <taxon>Poaceae</taxon>
        <taxon>PACMAD clade</taxon>
        <taxon>Panicoideae</taxon>
        <taxon>Panicodae</taxon>
        <taxon>Paniceae</taxon>
        <taxon>Melinidinae</taxon>
        <taxon>Urochloa</taxon>
    </lineage>
</organism>
<protein>
    <recommendedName>
        <fullName evidence="2">F-box associated beta-propeller type 3 domain-containing protein</fullName>
    </recommendedName>
</protein>
<evidence type="ECO:0000313" key="3">
    <source>
        <dbReference type="EMBL" id="CAL5069701.1"/>
    </source>
</evidence>
<dbReference type="InterPro" id="IPR013187">
    <property type="entry name" value="F-box-assoc_dom_typ3"/>
</dbReference>
<dbReference type="AlphaFoldDB" id="A0ABC9F4Y4"/>
<dbReference type="Proteomes" id="UP001497457">
    <property type="component" value="Chromosome 5rd"/>
</dbReference>
<evidence type="ECO:0000256" key="1">
    <source>
        <dbReference type="SAM" id="MobiDB-lite"/>
    </source>
</evidence>
<feature type="domain" description="F-box associated beta-propeller type 3" evidence="2">
    <location>
        <begin position="143"/>
        <end position="388"/>
    </location>
</feature>
<reference evidence="3 4" key="2">
    <citation type="submission" date="2024-10" db="EMBL/GenBank/DDBJ databases">
        <authorList>
            <person name="Ryan C."/>
        </authorList>
    </citation>
    <scope>NUCLEOTIDE SEQUENCE [LARGE SCALE GENOMIC DNA]</scope>
</reference>
<evidence type="ECO:0000313" key="4">
    <source>
        <dbReference type="Proteomes" id="UP001497457"/>
    </source>
</evidence>
<gene>
    <name evidence="3" type="ORF">URODEC1_LOCUS102367</name>
</gene>
<name>A0ABC9F4Y4_9POAL</name>
<dbReference type="EMBL" id="OZ075115">
    <property type="protein sequence ID" value="CAL5069701.1"/>
    <property type="molecule type" value="Genomic_DNA"/>
</dbReference>
<dbReference type="InterPro" id="IPR017451">
    <property type="entry name" value="F-box-assoc_interact_dom"/>
</dbReference>
<dbReference type="PANTHER" id="PTHR31672:SF13">
    <property type="entry name" value="F-BOX PROTEIN CPR30-LIKE"/>
    <property type="match status" value="1"/>
</dbReference>
<proteinExistence type="predicted"/>
<feature type="region of interest" description="Disordered" evidence="1">
    <location>
        <begin position="1"/>
        <end position="40"/>
    </location>
</feature>
<accession>A0ABC9F4Y4</accession>
<evidence type="ECO:0000259" key="2">
    <source>
        <dbReference type="Pfam" id="PF08268"/>
    </source>
</evidence>